<proteinExistence type="predicted"/>
<dbReference type="RefSeq" id="YP_001504234.1">
    <property type="nucleotide sequence ID" value="NC_009904.1"/>
</dbReference>
<organism evidence="1 2">
    <name type="scientific">Enterococcus phage phiEF24C</name>
    <name type="common">Enterococcus bacteriophage phi-EF24C</name>
    <dbReference type="NCBI Taxonomy" id="442493"/>
    <lineage>
        <taxon>Viruses</taxon>
        <taxon>Duplodnaviria</taxon>
        <taxon>Heunggongvirae</taxon>
        <taxon>Uroviricota</taxon>
        <taxon>Caudoviricetes</taxon>
        <taxon>Herelleviridae</taxon>
        <taxon>Brockvirinae</taxon>
        <taxon>Kochikohdavirus</taxon>
        <taxon>Kochikohdavirus EF24CP2</taxon>
        <taxon>Kochikohdavirus EF24C</taxon>
    </lineage>
</organism>
<keyword evidence="2" id="KW-1185">Reference proteome</keyword>
<protein>
    <submittedName>
        <fullName evidence="1">Uncharacterized protein</fullName>
    </submittedName>
</protein>
<dbReference type="EMBL" id="AP009390">
    <property type="protein sequence ID" value="BAF81393.1"/>
    <property type="molecule type" value="Genomic_DNA"/>
</dbReference>
<reference evidence="1 2" key="1">
    <citation type="journal article" date="2008" name="Appl. Environ. Microbiol.">
        <title>In silico and in vivo evaluation of bacteriophage phiEF24C, a candidate for treatment of Enterococcus faecalis infections.</title>
        <authorList>
            <person name="Uchiyama J."/>
            <person name="Rashel M."/>
            <person name="Takemura I."/>
            <person name="Wakiguchi H."/>
            <person name="Matsuzaki S."/>
        </authorList>
    </citation>
    <scope>NUCLEOTIDE SEQUENCE</scope>
    <source>
        <strain evidence="1">PhiEF24C</strain>
    </source>
</reference>
<dbReference type="Proteomes" id="UP000001151">
    <property type="component" value="Segment"/>
</dbReference>
<accession>A8E2H7</accession>
<name>A8E2H7_BPPHE</name>
<organismHost>
    <name type="scientific">Enterococcus faecalis</name>
    <name type="common">Streptococcus faecalis</name>
    <dbReference type="NCBI Taxonomy" id="1351"/>
</organismHost>
<evidence type="ECO:0000313" key="2">
    <source>
        <dbReference type="Proteomes" id="UP000001151"/>
    </source>
</evidence>
<gene>
    <name evidence="1" type="ORF">EFP_125</name>
</gene>
<dbReference type="KEGG" id="vg:5666355"/>
<sequence length="76" mass="9015">MKIGKKEELEANHIFNKVNELLGASTMEELERDNEELIFYADGSPDTVLWHMKKEFSLKPFHCYYFDGWYIALINI</sequence>
<evidence type="ECO:0000313" key="1">
    <source>
        <dbReference type="EMBL" id="BAF81393.1"/>
    </source>
</evidence>